<protein>
    <recommendedName>
        <fullName evidence="4">SAP domain-containing protein</fullName>
    </recommendedName>
</protein>
<organism evidence="3">
    <name type="scientific">Bathycoccus sp. RCC716 virus 2</name>
    <dbReference type="NCBI Taxonomy" id="2530039"/>
    <lineage>
        <taxon>Viruses</taxon>
        <taxon>Varidnaviria</taxon>
        <taxon>Bamfordvirae</taxon>
        <taxon>Nucleocytoviricota</taxon>
        <taxon>Megaviricetes</taxon>
        <taxon>Algavirales</taxon>
        <taxon>Phycodnaviridae</taxon>
        <taxon>Prasinovirus</taxon>
    </lineage>
</organism>
<name>A0A7S6NYF0_9PHYC</name>
<feature type="region of interest" description="Disordered" evidence="1">
    <location>
        <begin position="32"/>
        <end position="52"/>
    </location>
</feature>
<feature type="transmembrane region" description="Helical" evidence="2">
    <location>
        <begin position="7"/>
        <end position="28"/>
    </location>
</feature>
<proteinExistence type="predicted"/>
<evidence type="ECO:0000256" key="1">
    <source>
        <dbReference type="SAM" id="MobiDB-lite"/>
    </source>
</evidence>
<reference evidence="3" key="1">
    <citation type="submission" date="2019-02" db="EMBL/GenBank/DDBJ databases">
        <authorList>
            <person name="Bachy C."/>
            <person name="Yung C.-M."/>
            <person name="Roux S."/>
            <person name="Sullivan M.B."/>
            <person name="Worden A.Z."/>
        </authorList>
    </citation>
    <scope>NUCLEOTIDE SEQUENCE</scope>
    <source>
        <strain evidence="3">BII-V2</strain>
    </source>
</reference>
<evidence type="ECO:0000256" key="2">
    <source>
        <dbReference type="SAM" id="Phobius"/>
    </source>
</evidence>
<accession>A0A7S6NYF0</accession>
<keyword evidence="2" id="KW-0812">Transmembrane</keyword>
<evidence type="ECO:0008006" key="4">
    <source>
        <dbReference type="Google" id="ProtNLM"/>
    </source>
</evidence>
<keyword evidence="2" id="KW-0472">Membrane</keyword>
<dbReference type="EMBL" id="MK522038">
    <property type="protein sequence ID" value="QOR60416.1"/>
    <property type="molecule type" value="Genomic_DNA"/>
</dbReference>
<sequence length="124" mass="14056">MCKFLKPCLYIAGGIVGIITSIKLIIWWDRSGDSPPVSPTYDKVKDDESDINSSSSEEIVIVEGDLSSRSGHTIKSTFERKVMKLSHMKKQDLIDECMRRNIACVGTVRVLRERLRIAREEEQA</sequence>
<keyword evidence="2" id="KW-1133">Transmembrane helix</keyword>
<evidence type="ECO:0000313" key="3">
    <source>
        <dbReference type="EMBL" id="QOR60416.1"/>
    </source>
</evidence>